<sequence length="121" mass="14176">MSHLVDSHEIWSPLAIFLLRPLRQKSMSIIYCYSPTSQADESELDTFYEGLEEEVCSEKSFYKFVVGDFNARLGRATEKEYRIRRSGLGDRNENGNRLTRLLPATRLFHGNSLFTKKDHRW</sequence>
<name>A0ABR1C8Y5_NECAM</name>
<proteinExistence type="predicted"/>
<reference evidence="1 2" key="1">
    <citation type="submission" date="2023-08" db="EMBL/GenBank/DDBJ databases">
        <title>A Necator americanus chromosomal reference genome.</title>
        <authorList>
            <person name="Ilik V."/>
            <person name="Petrzelkova K.J."/>
            <person name="Pardy F."/>
            <person name="Fuh T."/>
            <person name="Niatou-Singa F.S."/>
            <person name="Gouil Q."/>
            <person name="Baker L."/>
            <person name="Ritchie M.E."/>
            <person name="Jex A.R."/>
            <person name="Gazzola D."/>
            <person name="Li H."/>
            <person name="Toshio Fujiwara R."/>
            <person name="Zhan B."/>
            <person name="Aroian R.V."/>
            <person name="Pafco B."/>
            <person name="Schwarz E.M."/>
        </authorList>
    </citation>
    <scope>NUCLEOTIDE SEQUENCE [LARGE SCALE GENOMIC DNA]</scope>
    <source>
        <strain evidence="1 2">Aroian</strain>
        <tissue evidence="1">Whole animal</tissue>
    </source>
</reference>
<dbReference type="InterPro" id="IPR036691">
    <property type="entry name" value="Endo/exonu/phosph_ase_sf"/>
</dbReference>
<dbReference type="SUPFAM" id="SSF56219">
    <property type="entry name" value="DNase I-like"/>
    <property type="match status" value="1"/>
</dbReference>
<dbReference type="InterPro" id="IPR027124">
    <property type="entry name" value="Swc5/CFDP1/2"/>
</dbReference>
<accession>A0ABR1C8Y5</accession>
<evidence type="ECO:0008006" key="3">
    <source>
        <dbReference type="Google" id="ProtNLM"/>
    </source>
</evidence>
<evidence type="ECO:0000313" key="1">
    <source>
        <dbReference type="EMBL" id="KAK6734964.1"/>
    </source>
</evidence>
<dbReference type="Proteomes" id="UP001303046">
    <property type="component" value="Unassembled WGS sequence"/>
</dbReference>
<dbReference type="PANTHER" id="PTHR23227">
    <property type="entry name" value="BUCENTAUR RELATED"/>
    <property type="match status" value="1"/>
</dbReference>
<gene>
    <name evidence="1" type="primary">Necator_chrII.g6061</name>
    <name evidence="1" type="ORF">RB195_018268</name>
</gene>
<organism evidence="1 2">
    <name type="scientific">Necator americanus</name>
    <name type="common">Human hookworm</name>
    <dbReference type="NCBI Taxonomy" id="51031"/>
    <lineage>
        <taxon>Eukaryota</taxon>
        <taxon>Metazoa</taxon>
        <taxon>Ecdysozoa</taxon>
        <taxon>Nematoda</taxon>
        <taxon>Chromadorea</taxon>
        <taxon>Rhabditida</taxon>
        <taxon>Rhabditina</taxon>
        <taxon>Rhabditomorpha</taxon>
        <taxon>Strongyloidea</taxon>
        <taxon>Ancylostomatidae</taxon>
        <taxon>Bunostominae</taxon>
        <taxon>Necator</taxon>
    </lineage>
</organism>
<protein>
    <recommendedName>
        <fullName evidence="3">Endonuclease/exonuclease/phosphatase domain-containing protein</fullName>
    </recommendedName>
</protein>
<keyword evidence="2" id="KW-1185">Reference proteome</keyword>
<dbReference type="PANTHER" id="PTHR23227:SF67">
    <property type="entry name" value="CRANIOFACIAL DEVELOPMENT PROTEIN 2-LIKE"/>
    <property type="match status" value="1"/>
</dbReference>
<evidence type="ECO:0000313" key="2">
    <source>
        <dbReference type="Proteomes" id="UP001303046"/>
    </source>
</evidence>
<dbReference type="Gene3D" id="3.60.10.10">
    <property type="entry name" value="Endonuclease/exonuclease/phosphatase"/>
    <property type="match status" value="1"/>
</dbReference>
<dbReference type="EMBL" id="JAVFWL010000002">
    <property type="protein sequence ID" value="KAK6734964.1"/>
    <property type="molecule type" value="Genomic_DNA"/>
</dbReference>
<comment type="caution">
    <text evidence="1">The sequence shown here is derived from an EMBL/GenBank/DDBJ whole genome shotgun (WGS) entry which is preliminary data.</text>
</comment>